<evidence type="ECO:0000256" key="4">
    <source>
        <dbReference type="ARBA" id="ARBA00022723"/>
    </source>
</evidence>
<dbReference type="PANTHER" id="PTHR11474:SF76">
    <property type="entry name" value="SHKT DOMAIN-CONTAINING PROTEIN"/>
    <property type="match status" value="1"/>
</dbReference>
<comment type="caution">
    <text evidence="14">The sequence shown here is derived from an EMBL/GenBank/DDBJ whole genome shotgun (WGS) entry which is preliminary data.</text>
</comment>
<keyword evidence="4" id="KW-0479">Metal-binding</keyword>
<protein>
    <recommendedName>
        <fullName evidence="3">tyrosinase</fullName>
        <ecNumber evidence="3">1.14.18.1</ecNumber>
    </recommendedName>
</protein>
<name>A0ABR1U7J8_9PEZI</name>
<evidence type="ECO:0000256" key="6">
    <source>
        <dbReference type="ARBA" id="ARBA00023008"/>
    </source>
</evidence>
<evidence type="ECO:0000256" key="9">
    <source>
        <dbReference type="ARBA" id="ARBA00048233"/>
    </source>
</evidence>
<comment type="cofactor">
    <cofactor evidence="1">
        <name>Cu(2+)</name>
        <dbReference type="ChEBI" id="CHEBI:29036"/>
    </cofactor>
</comment>
<dbReference type="PANTHER" id="PTHR11474">
    <property type="entry name" value="TYROSINASE FAMILY MEMBER"/>
    <property type="match status" value="1"/>
</dbReference>
<evidence type="ECO:0000256" key="5">
    <source>
        <dbReference type="ARBA" id="ARBA00023002"/>
    </source>
</evidence>
<evidence type="ECO:0000256" key="10">
    <source>
        <dbReference type="ARBA" id="ARBA00048881"/>
    </source>
</evidence>
<feature type="region of interest" description="Disordered" evidence="11">
    <location>
        <begin position="383"/>
        <end position="410"/>
    </location>
</feature>
<evidence type="ECO:0000313" key="15">
    <source>
        <dbReference type="Proteomes" id="UP001446871"/>
    </source>
</evidence>
<evidence type="ECO:0000256" key="1">
    <source>
        <dbReference type="ARBA" id="ARBA00001973"/>
    </source>
</evidence>
<dbReference type="InterPro" id="IPR050316">
    <property type="entry name" value="Tyrosinase/Hemocyanin"/>
</dbReference>
<dbReference type="Pfam" id="PF00264">
    <property type="entry name" value="Tyrosinase"/>
    <property type="match status" value="1"/>
</dbReference>
<dbReference type="SUPFAM" id="SSF48056">
    <property type="entry name" value="Di-copper centre-containing domain"/>
    <property type="match status" value="1"/>
</dbReference>
<feature type="signal peptide" evidence="12">
    <location>
        <begin position="1"/>
        <end position="24"/>
    </location>
</feature>
<comment type="catalytic activity">
    <reaction evidence="10">
        <text>L-tyrosine + O2 = L-dopaquinone + H2O</text>
        <dbReference type="Rhea" id="RHEA:18117"/>
        <dbReference type="ChEBI" id="CHEBI:15377"/>
        <dbReference type="ChEBI" id="CHEBI:15379"/>
        <dbReference type="ChEBI" id="CHEBI:57924"/>
        <dbReference type="ChEBI" id="CHEBI:58315"/>
        <dbReference type="EC" id="1.14.18.1"/>
    </reaction>
</comment>
<evidence type="ECO:0000256" key="8">
    <source>
        <dbReference type="ARBA" id="ARBA00023101"/>
    </source>
</evidence>
<organism evidence="14 15">
    <name type="scientific">Apiospora saccharicola</name>
    <dbReference type="NCBI Taxonomy" id="335842"/>
    <lineage>
        <taxon>Eukaryota</taxon>
        <taxon>Fungi</taxon>
        <taxon>Dikarya</taxon>
        <taxon>Ascomycota</taxon>
        <taxon>Pezizomycotina</taxon>
        <taxon>Sordariomycetes</taxon>
        <taxon>Xylariomycetidae</taxon>
        <taxon>Amphisphaeriales</taxon>
        <taxon>Apiosporaceae</taxon>
        <taxon>Apiospora</taxon>
    </lineage>
</organism>
<dbReference type="EC" id="1.14.18.1" evidence="3"/>
<evidence type="ECO:0000256" key="2">
    <source>
        <dbReference type="ARBA" id="ARBA00009928"/>
    </source>
</evidence>
<dbReference type="InterPro" id="IPR008922">
    <property type="entry name" value="Di-copper_centre_dom_sf"/>
</dbReference>
<evidence type="ECO:0000256" key="11">
    <source>
        <dbReference type="SAM" id="MobiDB-lite"/>
    </source>
</evidence>
<evidence type="ECO:0000256" key="3">
    <source>
        <dbReference type="ARBA" id="ARBA00011906"/>
    </source>
</evidence>
<evidence type="ECO:0000313" key="14">
    <source>
        <dbReference type="EMBL" id="KAK8053884.1"/>
    </source>
</evidence>
<dbReference type="PRINTS" id="PR00092">
    <property type="entry name" value="TYROSINASE"/>
</dbReference>
<proteinExistence type="inferred from homology"/>
<keyword evidence="6" id="KW-0186">Copper</keyword>
<dbReference type="PROSITE" id="PS00498">
    <property type="entry name" value="TYROSINASE_2"/>
    <property type="match status" value="1"/>
</dbReference>
<dbReference type="EMBL" id="JAQQWM010000008">
    <property type="protein sequence ID" value="KAK8053884.1"/>
    <property type="molecule type" value="Genomic_DNA"/>
</dbReference>
<dbReference type="InterPro" id="IPR041640">
    <property type="entry name" value="Tyrosinase_C"/>
</dbReference>
<sequence>MLVTGYSCLAMALANIVIPAVAQGQAVPVTGLTTGINESFTDETTRDLFILGLSELQNKSESDPLSYFQISGIHGRPFISWNGVENVTGSEPMKGFCPHGAAAEKFRIPYWDWAGDYTLPASVMDPRVTVNGPHGQVDIPNPLYSYRWQQFPLNTDPEYFPKDDDKKDCWLWNETKRQPDGNGIDQFNIVNNNLASRNLKDVVVSFLFHCVLSPLSVACSISGTSANQTQYRVFTAAKTYEDMASNSDPGPSLEHPHDLVHSSMSAAMLWPEYAAFDPLFWLHHANVDRLYALWQAINYNNTYQTQSRSIGPLYATPAGDVTADSPLKPFYQGDDSTSFHTGKSVAALATFGYTYPEINDWSLSHAETRKAVVTQVNQLYSNGANGISSSRRRRVQQQDRRRQQQQDPTKEYYAQISVERAELQLPCTISVMLGDDKAGQMSLLSMPTSGVTHAEVPLTRALNRALASDTAAAKNKAMMMSDAKFVTSKLSKLFQVEIRKADGTVIPTESVPSLSVEIQGEEVVAASRIDEFPKYGAVTKLAGVGIGKLARGDANTRL</sequence>
<feature type="compositionally biased region" description="Basic and acidic residues" evidence="11">
    <location>
        <begin position="396"/>
        <end position="410"/>
    </location>
</feature>
<accession>A0ABR1U7J8</accession>
<reference evidence="14 15" key="1">
    <citation type="submission" date="2023-01" db="EMBL/GenBank/DDBJ databases">
        <title>Analysis of 21 Apiospora genomes using comparative genomics revels a genus with tremendous synthesis potential of carbohydrate active enzymes and secondary metabolites.</title>
        <authorList>
            <person name="Sorensen T."/>
        </authorList>
    </citation>
    <scope>NUCLEOTIDE SEQUENCE [LARGE SCALE GENOMIC DNA]</scope>
    <source>
        <strain evidence="14 15">CBS 83171</strain>
    </source>
</reference>
<comment type="catalytic activity">
    <reaction evidence="9">
        <text>2 L-dopa + O2 = 2 L-dopaquinone + 2 H2O</text>
        <dbReference type="Rhea" id="RHEA:34287"/>
        <dbReference type="ChEBI" id="CHEBI:15377"/>
        <dbReference type="ChEBI" id="CHEBI:15379"/>
        <dbReference type="ChEBI" id="CHEBI:57504"/>
        <dbReference type="ChEBI" id="CHEBI:57924"/>
        <dbReference type="EC" id="1.14.18.1"/>
    </reaction>
</comment>
<keyword evidence="15" id="KW-1185">Reference proteome</keyword>
<feature type="chain" id="PRO_5045712599" description="tyrosinase" evidence="12">
    <location>
        <begin position="25"/>
        <end position="558"/>
    </location>
</feature>
<keyword evidence="7" id="KW-0503">Monooxygenase</keyword>
<evidence type="ECO:0000256" key="7">
    <source>
        <dbReference type="ARBA" id="ARBA00023033"/>
    </source>
</evidence>
<dbReference type="Gene3D" id="1.10.1280.10">
    <property type="entry name" value="Di-copper center containing domain from catechol oxidase"/>
    <property type="match status" value="1"/>
</dbReference>
<evidence type="ECO:0000256" key="12">
    <source>
        <dbReference type="SAM" id="SignalP"/>
    </source>
</evidence>
<keyword evidence="5" id="KW-0560">Oxidoreductase</keyword>
<dbReference type="Pfam" id="PF18132">
    <property type="entry name" value="Tyrosinase_C"/>
    <property type="match status" value="1"/>
</dbReference>
<keyword evidence="8" id="KW-0470">Melanin biosynthesis</keyword>
<comment type="similarity">
    <text evidence="2">Belongs to the tyrosinase family.</text>
</comment>
<keyword evidence="12" id="KW-0732">Signal</keyword>
<gene>
    <name evidence="14" type="ORF">PG996_013185</name>
</gene>
<dbReference type="InterPro" id="IPR002227">
    <property type="entry name" value="Tyrosinase_Cu-bd"/>
</dbReference>
<dbReference type="Proteomes" id="UP001446871">
    <property type="component" value="Unassembled WGS sequence"/>
</dbReference>
<evidence type="ECO:0000259" key="13">
    <source>
        <dbReference type="PROSITE" id="PS00498"/>
    </source>
</evidence>
<feature type="domain" description="Tyrosinase copper-binding" evidence="13">
    <location>
        <begin position="277"/>
        <end position="288"/>
    </location>
</feature>